<accession>A0A3S0XZ19</accession>
<sequence>MFADRLTPEQHALISRYREKWQHLGLSTEQLSQQHAIDAVRAIYTVLELSEPEILIVDSPNAAFEYIWNLLQLGSYTMLGDVIINSDWSRIYSNLQSQLLARLPIALQTNLNSLFENHLANEYASLLKRQLEYQWQDIFCQHLGKQARNTIKDIFSSCRKPESLIAGCSYFDFCVHILNYHQFQDKVAILEDFVRNCGWTFFFENIAIISNHPTKISIDSDNHLHADNAPAIAFADGYSLYADHGRIKLERTRKPMDDSEWVRLLEKVNTVEIDSWEEYSLLRIIRQRVNVQPMQFLKATNSTTGEVRVYWVPLRIASAIEAVHWVNRRTNP</sequence>
<feature type="domain" description="DUF6745" evidence="1">
    <location>
        <begin position="185"/>
        <end position="245"/>
    </location>
</feature>
<comment type="caution">
    <text evidence="2">The sequence shown here is derived from an EMBL/GenBank/DDBJ whole genome shotgun (WGS) entry which is preliminary data.</text>
</comment>
<evidence type="ECO:0000313" key="2">
    <source>
        <dbReference type="EMBL" id="RUR84230.1"/>
    </source>
</evidence>
<dbReference type="RefSeq" id="WP_016873277.1">
    <property type="nucleotide sequence ID" value="NZ_AJLN01000040.1"/>
</dbReference>
<dbReference type="AlphaFoldDB" id="A0A3S0XZ19"/>
<organism evidence="2 3">
    <name type="scientific">Chlorogloeopsis fritschii PCC 6912</name>
    <dbReference type="NCBI Taxonomy" id="211165"/>
    <lineage>
        <taxon>Bacteria</taxon>
        <taxon>Bacillati</taxon>
        <taxon>Cyanobacteriota</taxon>
        <taxon>Cyanophyceae</taxon>
        <taxon>Nostocales</taxon>
        <taxon>Chlorogloeopsidaceae</taxon>
        <taxon>Chlorogloeopsis</taxon>
    </lineage>
</organism>
<dbReference type="InterPro" id="IPR046633">
    <property type="entry name" value="DUF6745"/>
</dbReference>
<dbReference type="EMBL" id="RSCJ01000005">
    <property type="protein sequence ID" value="RUR84230.1"/>
    <property type="molecule type" value="Genomic_DNA"/>
</dbReference>
<reference evidence="2 3" key="1">
    <citation type="journal article" date="2019" name="Genome Biol. Evol.">
        <title>Day and night: Metabolic profiles and evolutionary relationships of six axenic non-marine cyanobacteria.</title>
        <authorList>
            <person name="Will S.E."/>
            <person name="Henke P."/>
            <person name="Boedeker C."/>
            <person name="Huang S."/>
            <person name="Brinkmann H."/>
            <person name="Rohde M."/>
            <person name="Jarek M."/>
            <person name="Friedl T."/>
            <person name="Seufert S."/>
            <person name="Schumacher M."/>
            <person name="Overmann J."/>
            <person name="Neumann-Schaal M."/>
            <person name="Petersen J."/>
        </authorList>
    </citation>
    <scope>NUCLEOTIDE SEQUENCE [LARGE SCALE GENOMIC DNA]</scope>
    <source>
        <strain evidence="2 3">PCC 6912</strain>
    </source>
</reference>
<proteinExistence type="predicted"/>
<dbReference type="Proteomes" id="UP000268857">
    <property type="component" value="Unassembled WGS sequence"/>
</dbReference>
<evidence type="ECO:0000313" key="3">
    <source>
        <dbReference type="Proteomes" id="UP000268857"/>
    </source>
</evidence>
<dbReference type="Pfam" id="PF20530">
    <property type="entry name" value="DUF6745"/>
    <property type="match status" value="1"/>
</dbReference>
<name>A0A3S0XZ19_CHLFR</name>
<dbReference type="OrthoDB" id="489446at2"/>
<gene>
    <name evidence="2" type="ORF">PCC6912_18240</name>
</gene>
<keyword evidence="3" id="KW-1185">Reference proteome</keyword>
<protein>
    <recommendedName>
        <fullName evidence="1">DUF6745 domain-containing protein</fullName>
    </recommendedName>
</protein>
<evidence type="ECO:0000259" key="1">
    <source>
        <dbReference type="Pfam" id="PF20530"/>
    </source>
</evidence>
<dbReference type="STRING" id="211165.GCA_000317285_00707"/>